<sequence>MVDVGAALAIASECGRALAIRLISLEVHSSLEAIGLTAIVSQRLAELSISCNVVAAFHHDHIFVSADKADAAVDALRGIQADAAAAGR</sequence>
<dbReference type="PANTHER" id="PTHR39199">
    <property type="entry name" value="BLR5128 PROTEIN"/>
    <property type="match status" value="1"/>
</dbReference>
<dbReference type="RefSeq" id="XP_005784915.1">
    <property type="nucleotide sequence ID" value="XM_005784858.1"/>
</dbReference>
<reference evidence="2" key="2">
    <citation type="submission" date="2024-10" db="UniProtKB">
        <authorList>
            <consortium name="EnsemblProtists"/>
        </authorList>
    </citation>
    <scope>IDENTIFICATION</scope>
</reference>
<dbReference type="PANTHER" id="PTHR39199:SF1">
    <property type="entry name" value="BLR5128 PROTEIN"/>
    <property type="match status" value="1"/>
</dbReference>
<dbReference type="EnsemblProtists" id="EOD32486">
    <property type="protein sequence ID" value="EOD32486"/>
    <property type="gene ID" value="EMIHUDRAFT_230828"/>
</dbReference>
<dbReference type="HOGENOM" id="CLU_2473685_0_0_1"/>
<evidence type="ECO:0000313" key="2">
    <source>
        <dbReference type="EnsemblProtists" id="EOD32486"/>
    </source>
</evidence>
<evidence type="ECO:0000313" key="3">
    <source>
        <dbReference type="Proteomes" id="UP000013827"/>
    </source>
</evidence>
<protein>
    <recommendedName>
        <fullName evidence="1">CASTOR ACT domain-containing protein</fullName>
    </recommendedName>
</protein>
<dbReference type="Proteomes" id="UP000013827">
    <property type="component" value="Unassembled WGS sequence"/>
</dbReference>
<reference evidence="3" key="1">
    <citation type="journal article" date="2013" name="Nature">
        <title>Pan genome of the phytoplankton Emiliania underpins its global distribution.</title>
        <authorList>
            <person name="Read B.A."/>
            <person name="Kegel J."/>
            <person name="Klute M.J."/>
            <person name="Kuo A."/>
            <person name="Lefebvre S.C."/>
            <person name="Maumus F."/>
            <person name="Mayer C."/>
            <person name="Miller J."/>
            <person name="Monier A."/>
            <person name="Salamov A."/>
            <person name="Young J."/>
            <person name="Aguilar M."/>
            <person name="Claverie J.M."/>
            <person name="Frickenhaus S."/>
            <person name="Gonzalez K."/>
            <person name="Herman E.K."/>
            <person name="Lin Y.C."/>
            <person name="Napier J."/>
            <person name="Ogata H."/>
            <person name="Sarno A.F."/>
            <person name="Shmutz J."/>
            <person name="Schroeder D."/>
            <person name="de Vargas C."/>
            <person name="Verret F."/>
            <person name="von Dassow P."/>
            <person name="Valentin K."/>
            <person name="Van de Peer Y."/>
            <person name="Wheeler G."/>
            <person name="Dacks J.B."/>
            <person name="Delwiche C.F."/>
            <person name="Dyhrman S.T."/>
            <person name="Glockner G."/>
            <person name="John U."/>
            <person name="Richards T."/>
            <person name="Worden A.Z."/>
            <person name="Zhang X."/>
            <person name="Grigoriev I.V."/>
            <person name="Allen A.E."/>
            <person name="Bidle K."/>
            <person name="Borodovsky M."/>
            <person name="Bowler C."/>
            <person name="Brownlee C."/>
            <person name="Cock J.M."/>
            <person name="Elias M."/>
            <person name="Gladyshev V.N."/>
            <person name="Groth M."/>
            <person name="Guda C."/>
            <person name="Hadaegh A."/>
            <person name="Iglesias-Rodriguez M.D."/>
            <person name="Jenkins J."/>
            <person name="Jones B.M."/>
            <person name="Lawson T."/>
            <person name="Leese F."/>
            <person name="Lindquist E."/>
            <person name="Lobanov A."/>
            <person name="Lomsadze A."/>
            <person name="Malik S.B."/>
            <person name="Marsh M.E."/>
            <person name="Mackinder L."/>
            <person name="Mock T."/>
            <person name="Mueller-Roeber B."/>
            <person name="Pagarete A."/>
            <person name="Parker M."/>
            <person name="Probert I."/>
            <person name="Quesneville H."/>
            <person name="Raines C."/>
            <person name="Rensing S.A."/>
            <person name="Riano-Pachon D.M."/>
            <person name="Richier S."/>
            <person name="Rokitta S."/>
            <person name="Shiraiwa Y."/>
            <person name="Soanes D.M."/>
            <person name="van der Giezen M."/>
            <person name="Wahlund T.M."/>
            <person name="Williams B."/>
            <person name="Wilson W."/>
            <person name="Wolfe G."/>
            <person name="Wurch L.L."/>
        </authorList>
    </citation>
    <scope>NUCLEOTIDE SEQUENCE</scope>
</reference>
<evidence type="ECO:0000259" key="1">
    <source>
        <dbReference type="Pfam" id="PF13840"/>
    </source>
</evidence>
<dbReference type="SUPFAM" id="SSF55021">
    <property type="entry name" value="ACT-like"/>
    <property type="match status" value="1"/>
</dbReference>
<dbReference type="Gene3D" id="3.30.2130.10">
    <property type="entry name" value="VC0802-like"/>
    <property type="match status" value="1"/>
</dbReference>
<dbReference type="PaxDb" id="2903-EOD32486"/>
<accession>A0A0D3K9Q1</accession>
<dbReference type="GeneID" id="17277758"/>
<dbReference type="InterPro" id="IPR027795">
    <property type="entry name" value="CASTOR_ACT_dom"/>
</dbReference>
<dbReference type="InterPro" id="IPR045865">
    <property type="entry name" value="ACT-like_dom_sf"/>
</dbReference>
<dbReference type="STRING" id="2903.R1FAQ3"/>
<dbReference type="AlphaFoldDB" id="A0A0D3K9Q1"/>
<proteinExistence type="predicted"/>
<dbReference type="Pfam" id="PF13840">
    <property type="entry name" value="ACT_7"/>
    <property type="match status" value="1"/>
</dbReference>
<keyword evidence="3" id="KW-1185">Reference proteome</keyword>
<organism evidence="2 3">
    <name type="scientific">Emiliania huxleyi (strain CCMP1516)</name>
    <dbReference type="NCBI Taxonomy" id="280463"/>
    <lineage>
        <taxon>Eukaryota</taxon>
        <taxon>Haptista</taxon>
        <taxon>Haptophyta</taxon>
        <taxon>Prymnesiophyceae</taxon>
        <taxon>Isochrysidales</taxon>
        <taxon>Noelaerhabdaceae</taxon>
        <taxon>Emiliania</taxon>
    </lineage>
</organism>
<dbReference type="KEGG" id="ehx:EMIHUDRAFT_230828"/>
<feature type="domain" description="CASTOR ACT" evidence="1">
    <location>
        <begin position="21"/>
        <end position="77"/>
    </location>
</feature>
<name>A0A0D3K9Q1_EMIH1</name>